<dbReference type="PANTHER" id="PTHR11461:SF211">
    <property type="entry name" value="GH10112P-RELATED"/>
    <property type="match status" value="1"/>
</dbReference>
<dbReference type="PANTHER" id="PTHR11461">
    <property type="entry name" value="SERINE PROTEASE INHIBITOR, SERPIN"/>
    <property type="match status" value="1"/>
</dbReference>
<organism evidence="4 5">
    <name type="scientific">Actinacidiphila acidipaludis</name>
    <dbReference type="NCBI Taxonomy" id="2873382"/>
    <lineage>
        <taxon>Bacteria</taxon>
        <taxon>Bacillati</taxon>
        <taxon>Actinomycetota</taxon>
        <taxon>Actinomycetes</taxon>
        <taxon>Kitasatosporales</taxon>
        <taxon>Streptomycetaceae</taxon>
        <taxon>Actinacidiphila</taxon>
    </lineage>
</organism>
<dbReference type="InterPro" id="IPR042178">
    <property type="entry name" value="Serpin_sf_1"/>
</dbReference>
<proteinExistence type="inferred from homology"/>
<dbReference type="InterPro" id="IPR000215">
    <property type="entry name" value="Serpin_fam"/>
</dbReference>
<protein>
    <recommendedName>
        <fullName evidence="3">Serpin domain-containing protein</fullName>
    </recommendedName>
</protein>
<feature type="domain" description="Serpin" evidence="3">
    <location>
        <begin position="48"/>
        <end position="421"/>
    </location>
</feature>
<dbReference type="SMART" id="SM00093">
    <property type="entry name" value="SERPIN"/>
    <property type="match status" value="1"/>
</dbReference>
<comment type="caution">
    <text evidence="4">The sequence shown here is derived from an EMBL/GenBank/DDBJ whole genome shotgun (WGS) entry which is preliminary data.</text>
</comment>
<keyword evidence="5" id="KW-1185">Reference proteome</keyword>
<gene>
    <name evidence="4" type="ORF">K7862_26350</name>
</gene>
<dbReference type="EMBL" id="JAINZZ010000042">
    <property type="protein sequence ID" value="MBY8881130.1"/>
    <property type="molecule type" value="Genomic_DNA"/>
</dbReference>
<dbReference type="Pfam" id="PF00079">
    <property type="entry name" value="Serpin"/>
    <property type="match status" value="2"/>
</dbReference>
<dbReference type="SUPFAM" id="SSF56574">
    <property type="entry name" value="Serpins"/>
    <property type="match status" value="2"/>
</dbReference>
<sequence>MGVRPDPGQAGGRQPLVGADRCGGRDGDGGTEGTGTADETTVRAVNALTVRWARFALHPRTGGVLSAACVWPLLAFLGGAADGPARPELAAALEVDPDTALSRGRALTELLANQAGLSAALGVWTQDRVVLREEWLRRLPPAVVGRLTGDAVKDRAELDAWADRATAGRVPRMPVGLDEATVMVLAAALTVETRWLRPFVTARLRPRGGPWFGRDLAGLGRPGTDLDEVRVAATPHGRLTVFEVAGDNGIDVRLLMGEDGASPRVVLAAGERDLAGAYASTGGGSLPEGEAGPGVTIVRGPAWEDSLWVTTPAFTVESDHDLLRRPEVFGLKAATDSTRGHFPGISRTRLAMSRGRQTVTASFSAEGFEAAAVTAFEMRLGAGLPRSEARQVDVAFDRPFAFLAVHRASRLILAAGWVAEPRAAPPGRPGGW</sequence>
<dbReference type="InterPro" id="IPR023796">
    <property type="entry name" value="Serpin_dom"/>
</dbReference>
<evidence type="ECO:0000256" key="1">
    <source>
        <dbReference type="RuleBase" id="RU000411"/>
    </source>
</evidence>
<evidence type="ECO:0000313" key="4">
    <source>
        <dbReference type="EMBL" id="MBY8881130.1"/>
    </source>
</evidence>
<reference evidence="4 5" key="1">
    <citation type="submission" date="2021-08" db="EMBL/GenBank/DDBJ databases">
        <title>WGS of actinomycetes from Thailand.</title>
        <authorList>
            <person name="Thawai C."/>
        </authorList>
    </citation>
    <scope>NUCLEOTIDE SEQUENCE [LARGE SCALE GENOMIC DNA]</scope>
    <source>
        <strain evidence="4 5">PLK6-54</strain>
    </source>
</reference>
<name>A0ABS7QFB4_9ACTN</name>
<comment type="similarity">
    <text evidence="1">Belongs to the serpin family.</text>
</comment>
<dbReference type="Gene3D" id="3.30.497.10">
    <property type="entry name" value="Antithrombin, subunit I, domain 2"/>
    <property type="match status" value="2"/>
</dbReference>
<evidence type="ECO:0000256" key="2">
    <source>
        <dbReference type="SAM" id="MobiDB-lite"/>
    </source>
</evidence>
<accession>A0ABS7QFB4</accession>
<evidence type="ECO:0000313" key="5">
    <source>
        <dbReference type="Proteomes" id="UP000778578"/>
    </source>
</evidence>
<feature type="region of interest" description="Disordered" evidence="2">
    <location>
        <begin position="1"/>
        <end position="37"/>
    </location>
</feature>
<dbReference type="Proteomes" id="UP000778578">
    <property type="component" value="Unassembled WGS sequence"/>
</dbReference>
<evidence type="ECO:0000259" key="3">
    <source>
        <dbReference type="SMART" id="SM00093"/>
    </source>
</evidence>
<dbReference type="InterPro" id="IPR036186">
    <property type="entry name" value="Serpin_sf"/>
</dbReference>